<reference evidence="4" key="1">
    <citation type="journal article" date="2021" name="PeerJ">
        <title>Extensive microbial diversity within the chicken gut microbiome revealed by metagenomics and culture.</title>
        <authorList>
            <person name="Gilroy R."/>
            <person name="Ravi A."/>
            <person name="Getino M."/>
            <person name="Pursley I."/>
            <person name="Horton D.L."/>
            <person name="Alikhan N.F."/>
            <person name="Baker D."/>
            <person name="Gharbi K."/>
            <person name="Hall N."/>
            <person name="Watson M."/>
            <person name="Adriaenssens E.M."/>
            <person name="Foster-Nyarko E."/>
            <person name="Jarju S."/>
            <person name="Secka A."/>
            <person name="Antonio M."/>
            <person name="Oren A."/>
            <person name="Chaudhuri R.R."/>
            <person name="La Ragione R."/>
            <person name="Hildebrand F."/>
            <person name="Pallen M.J."/>
        </authorList>
    </citation>
    <scope>NUCLEOTIDE SEQUENCE</scope>
    <source>
        <strain evidence="4">ChiSxjej3B15-1167</strain>
    </source>
</reference>
<evidence type="ECO:0008006" key="6">
    <source>
        <dbReference type="Google" id="ProtNLM"/>
    </source>
</evidence>
<feature type="domain" description="DUF5717" evidence="2">
    <location>
        <begin position="869"/>
        <end position="1141"/>
    </location>
</feature>
<feature type="coiled-coil region" evidence="1">
    <location>
        <begin position="349"/>
        <end position="376"/>
    </location>
</feature>
<dbReference type="Pfam" id="PF18984">
    <property type="entry name" value="DUF5717_N"/>
    <property type="match status" value="1"/>
</dbReference>
<name>A0A9D1X5K7_9FIRM</name>
<dbReference type="EMBL" id="DXEQ01000226">
    <property type="protein sequence ID" value="HIX72886.1"/>
    <property type="molecule type" value="Genomic_DNA"/>
</dbReference>
<dbReference type="Proteomes" id="UP000886805">
    <property type="component" value="Unassembled WGS sequence"/>
</dbReference>
<organism evidence="4 5">
    <name type="scientific">Candidatus Anaerobutyricum stercoripullorum</name>
    <dbReference type="NCBI Taxonomy" id="2838456"/>
    <lineage>
        <taxon>Bacteria</taxon>
        <taxon>Bacillati</taxon>
        <taxon>Bacillota</taxon>
        <taxon>Clostridia</taxon>
        <taxon>Lachnospirales</taxon>
        <taxon>Lachnospiraceae</taxon>
        <taxon>Anaerobutyricum</taxon>
    </lineage>
</organism>
<gene>
    <name evidence="4" type="ORF">H9849_07670</name>
</gene>
<evidence type="ECO:0000313" key="4">
    <source>
        <dbReference type="EMBL" id="HIX72886.1"/>
    </source>
</evidence>
<protein>
    <recommendedName>
        <fullName evidence="6">DUF5717 domain-containing protein</fullName>
    </recommendedName>
</protein>
<dbReference type="AlphaFoldDB" id="A0A9D1X5K7"/>
<dbReference type="Pfam" id="PF18983">
    <property type="entry name" value="DUF5717"/>
    <property type="match status" value="1"/>
</dbReference>
<reference evidence="4" key="2">
    <citation type="submission" date="2021-04" db="EMBL/GenBank/DDBJ databases">
        <authorList>
            <person name="Gilroy R."/>
        </authorList>
    </citation>
    <scope>NUCLEOTIDE SEQUENCE</scope>
    <source>
        <strain evidence="4">ChiSxjej3B15-1167</strain>
    </source>
</reference>
<evidence type="ECO:0000256" key="1">
    <source>
        <dbReference type="SAM" id="Coils"/>
    </source>
</evidence>
<evidence type="ECO:0000259" key="2">
    <source>
        <dbReference type="Pfam" id="PF18983"/>
    </source>
</evidence>
<evidence type="ECO:0000313" key="5">
    <source>
        <dbReference type="Proteomes" id="UP000886805"/>
    </source>
</evidence>
<dbReference type="InterPro" id="IPR043774">
    <property type="entry name" value="DUF5717_C"/>
</dbReference>
<evidence type="ECO:0000259" key="3">
    <source>
        <dbReference type="Pfam" id="PF18984"/>
    </source>
</evidence>
<dbReference type="InterPro" id="IPR043775">
    <property type="entry name" value="DUF5717_N"/>
</dbReference>
<accession>A0A9D1X5K7</accession>
<sequence>MEEKKDRIIEKTEGKELPVLRISVTNIEITVEEGRVHHGSFLIESENNIPVRGIVRSTNDKIGLDKMEFEGIRIEIPYYFKGKLATAGNEFEGDFLLLTNGGEYNIPYRVVVTPMMAETSLGPICRMEDFVRLYRENRQEAMELFFLPGFPNIFLKDLPEQDAMYHSLMKSRSRNRIVEEFLSAAGYKEPAGLSVEEKQVVMDAGKDQAALHLILEPDGYLEGTIRAGKGQLQLSTERFSSADFTDGRLEIRVEKNHSYAVGSDVLRIRTVRQQIDIPVEWWGTLPVSSKEREKRNRIRRQKAELVHNYLFFRTGSIGFEDFAEESGHVLEDLVHLDDSMEWKLYQLHLLIMEEKKEEAGQLLSQIEKEQAAAEMEPVLANYFLYLKAMFSRTPEAISGAVLSIRDFYELSPYKAEALWMLIYLDREYVYNKRLQYDTIRELFKEGRNSSLLFFEACEILNENPNYMEELGSFEISIFRWGVRYGYISMALAWQFARLALRVKYYSNAVFYIAKKLYEIEPDERFLQVICSLLIKGNRCGGEYHEYFRKAVNANLKIVGLNEFFIRSMDFSGFEVIPHRVLIYFTYSSSLDSLEKAYLYSNVLENKAVYDEVFGAYYSKMLPFVEEQLIKGRMNEHLAYLYHYFQKEILEKPENTKAVCDILFYRKIVCGNRNMIGVYVSRPETGEEIYYPLSGGFCYAEVLTKRAQLYFVDSSEQRYVAGIDYTEEPFLSPEQFPEEWIRNNMGNRQILLSLSDRLDEELKEEDMPILKKIIFHEEYASWLKQKAAEQLLLYYQKHQQKEELARWLDRIDYSSVTAAFRKTLMDFYMEVGMIENAFFGIELYGCNIMGAVKRLRLASFGVSHNEFKMDETTLFLAYSAFVSKKYNRDTLTYLMKHFEGELEDLLLIWERSRKFGLDTTALEKRMLRQTMFTGNDADGLFQVFEEYYRKNQEEETAGQYLSYVSDRERRGILTLPESMHGIIGQEILAGRITDRQTKIHFLYYFAAREAWISKVEDAVRFIIEGFLQEGYYLPVYHAYIQWVALPTEYMERTFLTYRGVAGQRAVLYYQIEGEHTGEHKRTLQEILPGVYVGSMYFYQSDHVSYRLEADGEIVSDESAIHFETFASEGEESRFFALNALGAEECEPQQLYDYLIRAYFADHVIRML</sequence>
<comment type="caution">
    <text evidence="4">The sequence shown here is derived from an EMBL/GenBank/DDBJ whole genome shotgun (WGS) entry which is preliminary data.</text>
</comment>
<feature type="domain" description="DUF5717" evidence="3">
    <location>
        <begin position="1"/>
        <end position="865"/>
    </location>
</feature>
<proteinExistence type="predicted"/>
<keyword evidence="1" id="KW-0175">Coiled coil</keyword>